<evidence type="ECO:0000313" key="2">
    <source>
        <dbReference type="EMBL" id="GGX45123.1"/>
    </source>
</evidence>
<gene>
    <name evidence="2" type="ORF">GCM10007392_09970</name>
</gene>
<dbReference type="AlphaFoldDB" id="A0A918N6V5"/>
<reference evidence="2" key="2">
    <citation type="submission" date="2020-09" db="EMBL/GenBank/DDBJ databases">
        <authorList>
            <person name="Sun Q."/>
            <person name="Kim S."/>
        </authorList>
    </citation>
    <scope>NUCLEOTIDE SEQUENCE</scope>
    <source>
        <strain evidence="2">KCTC 22169</strain>
    </source>
</reference>
<dbReference type="Pfam" id="PF01370">
    <property type="entry name" value="Epimerase"/>
    <property type="match status" value="1"/>
</dbReference>
<dbReference type="PANTHER" id="PTHR43245">
    <property type="entry name" value="BIFUNCTIONAL POLYMYXIN RESISTANCE PROTEIN ARNA"/>
    <property type="match status" value="1"/>
</dbReference>
<dbReference type="CDD" id="cd05240">
    <property type="entry name" value="UDP_G4E_3_SDR_e"/>
    <property type="match status" value="1"/>
</dbReference>
<organism evidence="2 3">
    <name type="scientific">Saccharospirillum salsuginis</name>
    <dbReference type="NCBI Taxonomy" id="418750"/>
    <lineage>
        <taxon>Bacteria</taxon>
        <taxon>Pseudomonadati</taxon>
        <taxon>Pseudomonadota</taxon>
        <taxon>Gammaproteobacteria</taxon>
        <taxon>Oceanospirillales</taxon>
        <taxon>Saccharospirillaceae</taxon>
        <taxon>Saccharospirillum</taxon>
    </lineage>
</organism>
<reference evidence="2" key="1">
    <citation type="journal article" date="2014" name="Int. J. Syst. Evol. Microbiol.">
        <title>Complete genome sequence of Corynebacterium casei LMG S-19264T (=DSM 44701T), isolated from a smear-ripened cheese.</title>
        <authorList>
            <consortium name="US DOE Joint Genome Institute (JGI-PGF)"/>
            <person name="Walter F."/>
            <person name="Albersmeier A."/>
            <person name="Kalinowski J."/>
            <person name="Ruckert C."/>
        </authorList>
    </citation>
    <scope>NUCLEOTIDE SEQUENCE</scope>
    <source>
        <strain evidence="2">KCTC 22169</strain>
    </source>
</reference>
<proteinExistence type="predicted"/>
<dbReference type="InterPro" id="IPR001509">
    <property type="entry name" value="Epimerase_deHydtase"/>
</dbReference>
<comment type="caution">
    <text evidence="2">The sequence shown here is derived from an EMBL/GenBank/DDBJ whole genome shotgun (WGS) entry which is preliminary data.</text>
</comment>
<name>A0A918N6V5_9GAMM</name>
<dbReference type="RefSeq" id="WP_189607389.1">
    <property type="nucleotide sequence ID" value="NZ_BMXR01000002.1"/>
</dbReference>
<sequence>MVKRILITGSEGYLGRQLVDRLGEDHEVVGIDIKANASTAYTYRSLDIRDPELPGWMAEQHVSHVVHLAGVLQPSGNPARDYDIDVNGTRNVLEGCVHAGVRHLTVTSSGAAYGYHPDNPDWIEETDPLRGHERFSYSQHKRLIEEMLAHYRATRPALKQLVLRPGTVLGARTDNPITRLFQRDRLLTIRGSQSPFVFIWDQDVVDIVHTGVRNEKTGCYNLAGDGALTMEDIARLLDKPCLSLPAVVLKTGLAIGHFCHLTAYGPEQIDFLRYRPVLSNDALKYRFGYPLKKTSREVFEYYARHQGLM</sequence>
<dbReference type="EMBL" id="BMXR01000002">
    <property type="protein sequence ID" value="GGX45123.1"/>
    <property type="molecule type" value="Genomic_DNA"/>
</dbReference>
<protein>
    <submittedName>
        <fullName evidence="2">NAD-dependent dehydratase</fullName>
    </submittedName>
</protein>
<accession>A0A918N6V5</accession>
<dbReference type="Proteomes" id="UP000626148">
    <property type="component" value="Unassembled WGS sequence"/>
</dbReference>
<feature type="domain" description="NAD-dependent epimerase/dehydratase" evidence="1">
    <location>
        <begin position="5"/>
        <end position="176"/>
    </location>
</feature>
<dbReference type="Gene3D" id="3.40.50.720">
    <property type="entry name" value="NAD(P)-binding Rossmann-like Domain"/>
    <property type="match status" value="1"/>
</dbReference>
<dbReference type="SUPFAM" id="SSF51735">
    <property type="entry name" value="NAD(P)-binding Rossmann-fold domains"/>
    <property type="match status" value="1"/>
</dbReference>
<dbReference type="InterPro" id="IPR036291">
    <property type="entry name" value="NAD(P)-bd_dom_sf"/>
</dbReference>
<evidence type="ECO:0000259" key="1">
    <source>
        <dbReference type="Pfam" id="PF01370"/>
    </source>
</evidence>
<dbReference type="InterPro" id="IPR050177">
    <property type="entry name" value="Lipid_A_modif_metabolic_enz"/>
</dbReference>
<keyword evidence="3" id="KW-1185">Reference proteome</keyword>
<evidence type="ECO:0000313" key="3">
    <source>
        <dbReference type="Proteomes" id="UP000626148"/>
    </source>
</evidence>